<organism evidence="3 14">
    <name type="scientific">Blautia obeum</name>
    <dbReference type="NCBI Taxonomy" id="40520"/>
    <lineage>
        <taxon>Bacteria</taxon>
        <taxon>Bacillati</taxon>
        <taxon>Bacillota</taxon>
        <taxon>Clostridia</taxon>
        <taxon>Lachnospirales</taxon>
        <taxon>Lachnospiraceae</taxon>
        <taxon>Blautia</taxon>
    </lineage>
</organism>
<dbReference type="EMBL" id="QSUZ01000019">
    <property type="protein sequence ID" value="RGN86270.1"/>
    <property type="molecule type" value="Genomic_DNA"/>
</dbReference>
<dbReference type="InterPro" id="IPR012338">
    <property type="entry name" value="Beta-lactam/transpept-like"/>
</dbReference>
<evidence type="ECO:0000313" key="22">
    <source>
        <dbReference type="Proteomes" id="UP000285839"/>
    </source>
</evidence>
<dbReference type="EMBL" id="QSKF01000009">
    <property type="protein sequence ID" value="RHE39099.1"/>
    <property type="molecule type" value="Genomic_DNA"/>
</dbReference>
<dbReference type="AlphaFoldDB" id="A0A396FX97"/>
<dbReference type="EMBL" id="QRJH01000001">
    <property type="protein sequence ID" value="RHH21392.1"/>
    <property type="molecule type" value="Genomic_DNA"/>
</dbReference>
<evidence type="ECO:0000313" key="18">
    <source>
        <dbReference type="Proteomes" id="UP000284024"/>
    </source>
</evidence>
<evidence type="ECO:0000313" key="5">
    <source>
        <dbReference type="EMBL" id="RGQ05532.1"/>
    </source>
</evidence>
<dbReference type="Pfam" id="PF00768">
    <property type="entry name" value="Peptidase_S11"/>
    <property type="match status" value="1"/>
</dbReference>
<dbReference type="SUPFAM" id="SSF56601">
    <property type="entry name" value="beta-lactamase/transpeptidase-like"/>
    <property type="match status" value="1"/>
</dbReference>
<keyword evidence="1" id="KW-0812">Transmembrane</keyword>
<dbReference type="Proteomes" id="UP000283585">
    <property type="component" value="Unassembled WGS sequence"/>
</dbReference>
<sequence length="319" mass="36339">MKRKYKRRTSRFGIFFVFLTAVTIAGVFFIPWAMKPDNFRNEKNKINSWLNGIFFQDFYNAKSLILVDLSNDNIFISKRENEQQLPASLAKLFVIEYAATLADLDSIVPANYEAIQLTKPGSSVANIDAKKYFLHNLFAAMLVPSGNDAAYVVADYCGSILSPQAKNSQERINVFMEHLNNYLQNQGYENTILYDPSGYDVNALTTVSDLKSVSTHLLEKQWFRDIVSKSNYTATLPDGSTQTWRNTNTFLDQTSEYYNENVKGIKTGSLSNDYNLVVLYQQHGKEFLICSLGSQSDSSRYDDVNYILKTIDESDYLTK</sequence>
<dbReference type="GO" id="GO:0006508">
    <property type="term" value="P:proteolysis"/>
    <property type="evidence" value="ECO:0007669"/>
    <property type="project" value="InterPro"/>
</dbReference>
<evidence type="ECO:0000313" key="11">
    <source>
        <dbReference type="EMBL" id="RHH21392.1"/>
    </source>
</evidence>
<evidence type="ECO:0000313" key="13">
    <source>
        <dbReference type="Proteomes" id="UP000261105"/>
    </source>
</evidence>
<dbReference type="EMBL" id="QSJW01000002">
    <property type="protein sequence ID" value="RHE15065.1"/>
    <property type="molecule type" value="Genomic_DNA"/>
</dbReference>
<evidence type="ECO:0000313" key="12">
    <source>
        <dbReference type="EMBL" id="RHK92072.1"/>
    </source>
</evidence>
<evidence type="ECO:0000313" key="15">
    <source>
        <dbReference type="Proteomes" id="UP000283585"/>
    </source>
</evidence>
<proteinExistence type="predicted"/>
<dbReference type="EMBL" id="QRUH01000002">
    <property type="protein sequence ID" value="RGR50331.1"/>
    <property type="molecule type" value="Genomic_DNA"/>
</dbReference>
<gene>
    <name evidence="12" type="ORF">DW040_17245</name>
    <name evidence="11" type="ORF">DW222_02880</name>
    <name evidence="10" type="ORF">DW723_06005</name>
    <name evidence="9" type="ORF">DW740_12260</name>
    <name evidence="8" type="ORF">DW767_04650</name>
    <name evidence="7" type="ORF">DWX77_13770</name>
    <name evidence="6" type="ORF">DWY46_02755</name>
    <name evidence="5" type="ORF">DWZ12_06420</name>
    <name evidence="4" type="ORF">DXB38_12800</name>
    <name evidence="3" type="ORF">DXB81_02735</name>
</gene>
<evidence type="ECO:0000313" key="19">
    <source>
        <dbReference type="Proteomes" id="UP000284242"/>
    </source>
</evidence>
<dbReference type="Proteomes" id="UP000284644">
    <property type="component" value="Unassembled WGS sequence"/>
</dbReference>
<dbReference type="Proteomes" id="UP000283745">
    <property type="component" value="Unassembled WGS sequence"/>
</dbReference>
<evidence type="ECO:0000259" key="2">
    <source>
        <dbReference type="Pfam" id="PF00768"/>
    </source>
</evidence>
<dbReference type="Proteomes" id="UP000283928">
    <property type="component" value="Unassembled WGS sequence"/>
</dbReference>
<evidence type="ECO:0000313" key="8">
    <source>
        <dbReference type="EMBL" id="RHE15065.1"/>
    </source>
</evidence>
<dbReference type="Proteomes" id="UP000285839">
    <property type="component" value="Unassembled WGS sequence"/>
</dbReference>
<dbReference type="Proteomes" id="UP000261105">
    <property type="component" value="Unassembled WGS sequence"/>
</dbReference>
<dbReference type="Gene3D" id="3.40.710.10">
    <property type="entry name" value="DD-peptidase/beta-lactamase superfamily"/>
    <property type="match status" value="1"/>
</dbReference>
<dbReference type="EMBL" id="QSUB01000001">
    <property type="protein sequence ID" value="RGN07461.1"/>
    <property type="molecule type" value="Genomic_DNA"/>
</dbReference>
<evidence type="ECO:0000313" key="3">
    <source>
        <dbReference type="EMBL" id="RGN07461.1"/>
    </source>
</evidence>
<dbReference type="Proteomes" id="UP000284024">
    <property type="component" value="Unassembled WGS sequence"/>
</dbReference>
<dbReference type="EMBL" id="QRVV01000058">
    <property type="protein sequence ID" value="RGS70159.1"/>
    <property type="molecule type" value="Genomic_DNA"/>
</dbReference>
<feature type="domain" description="Peptidase S11 D-alanyl-D-alanine carboxypeptidase A N-terminal" evidence="2">
    <location>
        <begin position="60"/>
        <end position="278"/>
    </location>
</feature>
<keyword evidence="1" id="KW-1133">Transmembrane helix</keyword>
<dbReference type="EMBL" id="QROE01000013">
    <property type="protein sequence ID" value="RHK92072.1"/>
    <property type="molecule type" value="Genomic_DNA"/>
</dbReference>
<evidence type="ECO:0000313" key="4">
    <source>
        <dbReference type="EMBL" id="RGN86270.1"/>
    </source>
</evidence>
<evidence type="ECO:0000313" key="6">
    <source>
        <dbReference type="EMBL" id="RGR50331.1"/>
    </source>
</evidence>
<evidence type="ECO:0000313" key="7">
    <source>
        <dbReference type="EMBL" id="RGS70159.1"/>
    </source>
</evidence>
<dbReference type="Proteomes" id="UP000284242">
    <property type="component" value="Unassembled WGS sequence"/>
</dbReference>
<evidence type="ECO:0000313" key="20">
    <source>
        <dbReference type="Proteomes" id="UP000284267"/>
    </source>
</evidence>
<evidence type="ECO:0000313" key="14">
    <source>
        <dbReference type="Proteomes" id="UP000261222"/>
    </source>
</evidence>
<dbReference type="RefSeq" id="WP_005422939.1">
    <property type="nucleotide sequence ID" value="NZ_CABJDZ010000013.1"/>
</dbReference>
<evidence type="ECO:0000313" key="17">
    <source>
        <dbReference type="Proteomes" id="UP000283928"/>
    </source>
</evidence>
<accession>A0A396FX97</accession>
<feature type="transmembrane region" description="Helical" evidence="1">
    <location>
        <begin position="12"/>
        <end position="34"/>
    </location>
</feature>
<dbReference type="EMBL" id="QSKO01000006">
    <property type="protein sequence ID" value="RHE76208.1"/>
    <property type="molecule type" value="Genomic_DNA"/>
</dbReference>
<name>A0A396FX97_9FIRM</name>
<keyword evidence="1" id="KW-0472">Membrane</keyword>
<evidence type="ECO:0000313" key="10">
    <source>
        <dbReference type="EMBL" id="RHE76208.1"/>
    </source>
</evidence>
<evidence type="ECO:0000313" key="9">
    <source>
        <dbReference type="EMBL" id="RHE39099.1"/>
    </source>
</evidence>
<protein>
    <submittedName>
        <fullName evidence="3">Peptidase S11</fullName>
    </submittedName>
</protein>
<dbReference type="GeneID" id="86193151"/>
<evidence type="ECO:0000256" key="1">
    <source>
        <dbReference type="SAM" id="Phobius"/>
    </source>
</evidence>
<reference evidence="13 14" key="1">
    <citation type="submission" date="2018-08" db="EMBL/GenBank/DDBJ databases">
        <title>A genome reference for cultivated species of the human gut microbiota.</title>
        <authorList>
            <person name="Zou Y."/>
            <person name="Xue W."/>
            <person name="Luo G."/>
        </authorList>
    </citation>
    <scope>NUCLEOTIDE SEQUENCE [LARGE SCALE GENOMIC DNA]</scope>
    <source>
        <strain evidence="7 19">AF21-24</strain>
        <strain evidence="6 22">AF25-21</strain>
        <strain evidence="5 15">AF29-2BH</strain>
        <strain evidence="12 20">AF39-4</strain>
        <strain evidence="11 18">AM18-2AC</strain>
        <strain evidence="10 17">AM27-32LB</strain>
        <strain evidence="9 16">AM28-23</strain>
        <strain evidence="8 21">AM29-25AC</strain>
        <strain evidence="4 13">OM03-6</strain>
        <strain evidence="3 14">OM06-11AA</strain>
    </source>
</reference>
<dbReference type="Proteomes" id="UP000261222">
    <property type="component" value="Unassembled WGS sequence"/>
</dbReference>
<comment type="caution">
    <text evidence="3">The sequence shown here is derived from an EMBL/GenBank/DDBJ whole genome shotgun (WGS) entry which is preliminary data.</text>
</comment>
<dbReference type="GO" id="GO:0009002">
    <property type="term" value="F:serine-type D-Ala-D-Ala carboxypeptidase activity"/>
    <property type="evidence" value="ECO:0007669"/>
    <property type="project" value="InterPro"/>
</dbReference>
<evidence type="ECO:0000313" key="16">
    <source>
        <dbReference type="Proteomes" id="UP000283745"/>
    </source>
</evidence>
<dbReference type="EMBL" id="QRSS01000006">
    <property type="protein sequence ID" value="RGQ05532.1"/>
    <property type="molecule type" value="Genomic_DNA"/>
</dbReference>
<evidence type="ECO:0000313" key="21">
    <source>
        <dbReference type="Proteomes" id="UP000284644"/>
    </source>
</evidence>
<dbReference type="InterPro" id="IPR001967">
    <property type="entry name" value="Peptidase_S11_N"/>
</dbReference>
<dbReference type="Proteomes" id="UP000284267">
    <property type="component" value="Unassembled WGS sequence"/>
</dbReference>